<evidence type="ECO:0000256" key="2">
    <source>
        <dbReference type="PROSITE-ProRule" id="PRU01248"/>
    </source>
</evidence>
<dbReference type="GO" id="GO:0003677">
    <property type="term" value="F:DNA binding"/>
    <property type="evidence" value="ECO:0007669"/>
    <property type="project" value="UniProtKB-UniRule"/>
</dbReference>
<feature type="domain" description="Core-binding (CB)" evidence="4">
    <location>
        <begin position="79"/>
        <end position="189"/>
    </location>
</feature>
<proteinExistence type="predicted"/>
<dbReference type="EMBL" id="BMMX01000059">
    <property type="protein sequence ID" value="GGL18162.1"/>
    <property type="molecule type" value="Genomic_DNA"/>
</dbReference>
<dbReference type="InterPro" id="IPR044068">
    <property type="entry name" value="CB"/>
</dbReference>
<feature type="compositionally biased region" description="Low complexity" evidence="3">
    <location>
        <begin position="255"/>
        <end position="264"/>
    </location>
</feature>
<evidence type="ECO:0000256" key="3">
    <source>
        <dbReference type="SAM" id="MobiDB-lite"/>
    </source>
</evidence>
<dbReference type="PROSITE" id="PS51900">
    <property type="entry name" value="CB"/>
    <property type="match status" value="1"/>
</dbReference>
<name>A0A8J3C7U8_9ACTN</name>
<keyword evidence="6" id="KW-1185">Reference proteome</keyword>
<feature type="region of interest" description="Disordered" evidence="3">
    <location>
        <begin position="248"/>
        <end position="311"/>
    </location>
</feature>
<reference evidence="5" key="2">
    <citation type="submission" date="2020-09" db="EMBL/GenBank/DDBJ databases">
        <authorList>
            <person name="Sun Q."/>
            <person name="Zhou Y."/>
        </authorList>
    </citation>
    <scope>NUCLEOTIDE SEQUENCE</scope>
    <source>
        <strain evidence="5">CGMCC 4.7299</strain>
    </source>
</reference>
<sequence length="311" mass="35002">MPLMTRAARPRKRQRGSIDALPSGALRVRVYGGTDPLTGRRHDLVETIPAGPDAPKLAEQARTRMLSQVDERRNPRTKATVNQLLDRWLEVLDVEPSTRVGYVRKVEKHVRPMLGKMRVARVDAELLETFYARLRKCRDHCDGRRFVQHRTSREHVCDDRCGPHQCKGLADSTVRQIHWILSGALDRAVRWKWIAVNPAEYADKPALPHPDPQPPSVADAARIINESWRDPDLQALLLRCPGRELHSRHRGGAQAGAARVAGVDDAVRDRRDRGDRHGHAWRGFQPRHAAAGVPGAGCGRPVEPGVQRVRR</sequence>
<dbReference type="InterPro" id="IPR010998">
    <property type="entry name" value="Integrase_recombinase_N"/>
</dbReference>
<evidence type="ECO:0000256" key="1">
    <source>
        <dbReference type="ARBA" id="ARBA00023125"/>
    </source>
</evidence>
<dbReference type="GO" id="GO:0015074">
    <property type="term" value="P:DNA integration"/>
    <property type="evidence" value="ECO:0007669"/>
    <property type="project" value="InterPro"/>
</dbReference>
<dbReference type="Gene3D" id="1.10.150.130">
    <property type="match status" value="1"/>
</dbReference>
<evidence type="ECO:0000313" key="5">
    <source>
        <dbReference type="EMBL" id="GGL18162.1"/>
    </source>
</evidence>
<dbReference type="Proteomes" id="UP000656042">
    <property type="component" value="Unassembled WGS sequence"/>
</dbReference>
<dbReference type="InterPro" id="IPR004107">
    <property type="entry name" value="Integrase_SAM-like_N"/>
</dbReference>
<dbReference type="InterPro" id="IPR011010">
    <property type="entry name" value="DNA_brk_join_enz"/>
</dbReference>
<feature type="compositionally biased region" description="Basic and acidic residues" evidence="3">
    <location>
        <begin position="265"/>
        <end position="278"/>
    </location>
</feature>
<organism evidence="5 6">
    <name type="scientific">Mangrovihabitans endophyticus</name>
    <dbReference type="NCBI Taxonomy" id="1751298"/>
    <lineage>
        <taxon>Bacteria</taxon>
        <taxon>Bacillati</taxon>
        <taxon>Actinomycetota</taxon>
        <taxon>Actinomycetes</taxon>
        <taxon>Micromonosporales</taxon>
        <taxon>Micromonosporaceae</taxon>
        <taxon>Mangrovihabitans</taxon>
    </lineage>
</organism>
<dbReference type="SUPFAM" id="SSF56349">
    <property type="entry name" value="DNA breaking-rejoining enzymes"/>
    <property type="match status" value="1"/>
</dbReference>
<evidence type="ECO:0000259" key="4">
    <source>
        <dbReference type="PROSITE" id="PS51900"/>
    </source>
</evidence>
<reference evidence="5" key="1">
    <citation type="journal article" date="2014" name="Int. J. Syst. Evol. Microbiol.">
        <title>Complete genome sequence of Corynebacterium casei LMG S-19264T (=DSM 44701T), isolated from a smear-ripened cheese.</title>
        <authorList>
            <consortium name="US DOE Joint Genome Institute (JGI-PGF)"/>
            <person name="Walter F."/>
            <person name="Albersmeier A."/>
            <person name="Kalinowski J."/>
            <person name="Ruckert C."/>
        </authorList>
    </citation>
    <scope>NUCLEOTIDE SEQUENCE</scope>
    <source>
        <strain evidence="5">CGMCC 4.7299</strain>
    </source>
</reference>
<evidence type="ECO:0000313" key="6">
    <source>
        <dbReference type="Proteomes" id="UP000656042"/>
    </source>
</evidence>
<dbReference type="Pfam" id="PF14659">
    <property type="entry name" value="Phage_int_SAM_3"/>
    <property type="match status" value="1"/>
</dbReference>
<gene>
    <name evidence="5" type="ORF">GCM10012284_60940</name>
</gene>
<keyword evidence="1 2" id="KW-0238">DNA-binding</keyword>
<accession>A0A8J3C7U8</accession>
<comment type="caution">
    <text evidence="5">The sequence shown here is derived from an EMBL/GenBank/DDBJ whole genome shotgun (WGS) entry which is preliminary data.</text>
</comment>
<protein>
    <recommendedName>
        <fullName evidence="4">Core-binding (CB) domain-containing protein</fullName>
    </recommendedName>
</protein>
<dbReference type="AlphaFoldDB" id="A0A8J3C7U8"/>